<feature type="compositionally biased region" description="Low complexity" evidence="1">
    <location>
        <begin position="273"/>
        <end position="291"/>
    </location>
</feature>
<accession>A0A1D8B347</accession>
<evidence type="ECO:0000256" key="1">
    <source>
        <dbReference type="SAM" id="MobiDB-lite"/>
    </source>
</evidence>
<organism evidence="4 5">
    <name type="scientific">Pauljensenia hongkongensis</name>
    <dbReference type="NCBI Taxonomy" id="178339"/>
    <lineage>
        <taxon>Bacteria</taxon>
        <taxon>Bacillati</taxon>
        <taxon>Actinomycetota</taxon>
        <taxon>Actinomycetes</taxon>
        <taxon>Actinomycetales</taxon>
        <taxon>Actinomycetaceae</taxon>
        <taxon>Pauljensenia</taxon>
    </lineage>
</organism>
<name>A0A1D8B347_9ACTO</name>
<keyword evidence="2" id="KW-1133">Transmembrane helix</keyword>
<evidence type="ECO:0000256" key="3">
    <source>
        <dbReference type="SAM" id="SignalP"/>
    </source>
</evidence>
<dbReference type="NCBIfam" id="NF038134">
    <property type="entry name" value="choice_anch_M"/>
    <property type="match status" value="1"/>
</dbReference>
<keyword evidence="3" id="KW-0732">Signal</keyword>
<dbReference type="NCBIfam" id="TIGR03769">
    <property type="entry name" value="P_ac_wall_RPT"/>
    <property type="match status" value="1"/>
</dbReference>
<protein>
    <recommendedName>
        <fullName evidence="6">Cell surface protein</fullName>
    </recommendedName>
</protein>
<keyword evidence="5" id="KW-1185">Reference proteome</keyword>
<feature type="region of interest" description="Disordered" evidence="1">
    <location>
        <begin position="350"/>
        <end position="399"/>
    </location>
</feature>
<dbReference type="STRING" id="178339.BH719_06560"/>
<dbReference type="KEGG" id="phon:BH719_06560"/>
<feature type="compositionally biased region" description="Acidic residues" evidence="1">
    <location>
        <begin position="350"/>
        <end position="362"/>
    </location>
</feature>
<reference evidence="4 5" key="1">
    <citation type="submission" date="2016-09" db="EMBL/GenBank/DDBJ databases">
        <title>Complete genome sequence of Actinomyces hongkongensis HKU8.</title>
        <authorList>
            <person name="Gao Y.-X."/>
            <person name="Zhou Y.-Y."/>
            <person name="Xie Y."/>
            <person name="Wang M."/>
            <person name="Wang S.-J."/>
            <person name="Shen S.-G."/>
        </authorList>
    </citation>
    <scope>NUCLEOTIDE SEQUENCE [LARGE SCALE GENOMIC DNA]</scope>
    <source>
        <strain evidence="4 5">HKU8</strain>
    </source>
</reference>
<feature type="compositionally biased region" description="Polar residues" evidence="1">
    <location>
        <begin position="382"/>
        <end position="392"/>
    </location>
</feature>
<feature type="compositionally biased region" description="Low complexity" evidence="1">
    <location>
        <begin position="365"/>
        <end position="381"/>
    </location>
</feature>
<dbReference type="RefSeq" id="WP_009744032.1">
    <property type="nucleotide sequence ID" value="NZ_CP017298.1"/>
</dbReference>
<feature type="chain" id="PRO_5039177717" description="Cell surface protein" evidence="3">
    <location>
        <begin position="29"/>
        <end position="399"/>
    </location>
</feature>
<dbReference type="AlphaFoldDB" id="A0A1D8B347"/>
<sequence length="399" mass="39869">MRLRTRGAVASLAVGIIALALGTAPARAADDPALDQTVGADEEASTESAIIGTGHVDIGPRMVDGQWSVALRDDSGAHPVWRDPDRTVLRVSNAALMAAPTGSDYAFMGAQASEQYYVVPQTQNPDVVWLGWNTQDPGVVSAIDRGATMRIGSVSGPGRTWMFLQDGTFGKPRLLVDGQSGQAQDVWVDASTHVHANWVFTAPGVYTAALTFSARTTDGQQLSASTTLRFAVGSQTSADEAFAAAPAAAAEAGAAGSAGSAGSADSAGGGGSAADAGPAGDSGLADDGASANEARVPTGSSADGTGLSDQVMLIIALVVAASITVALGAVLIMRSRSIAAERRKAIAEADGAEGMEGAEESDTTGGNDRAAGPGGADPAPASSTGERTSAPASSKEGTR</sequence>
<dbReference type="InterPro" id="IPR022435">
    <property type="entry name" value="Surface-anchored_actinobac"/>
</dbReference>
<feature type="compositionally biased region" description="Low complexity" evidence="1">
    <location>
        <begin position="256"/>
        <end position="266"/>
    </location>
</feature>
<evidence type="ECO:0000256" key="2">
    <source>
        <dbReference type="SAM" id="Phobius"/>
    </source>
</evidence>
<proteinExistence type="predicted"/>
<evidence type="ECO:0000313" key="5">
    <source>
        <dbReference type="Proteomes" id="UP000095214"/>
    </source>
</evidence>
<feature type="signal peptide" evidence="3">
    <location>
        <begin position="1"/>
        <end position="28"/>
    </location>
</feature>
<evidence type="ECO:0008006" key="6">
    <source>
        <dbReference type="Google" id="ProtNLM"/>
    </source>
</evidence>
<keyword evidence="2" id="KW-0812">Transmembrane</keyword>
<gene>
    <name evidence="4" type="ORF">BH719_06560</name>
</gene>
<feature type="region of interest" description="Disordered" evidence="1">
    <location>
        <begin position="256"/>
        <end position="303"/>
    </location>
</feature>
<dbReference type="Proteomes" id="UP000095214">
    <property type="component" value="Chromosome"/>
</dbReference>
<evidence type="ECO:0000313" key="4">
    <source>
        <dbReference type="EMBL" id="AOS47546.1"/>
    </source>
</evidence>
<feature type="transmembrane region" description="Helical" evidence="2">
    <location>
        <begin position="311"/>
        <end position="333"/>
    </location>
</feature>
<keyword evidence="2" id="KW-0472">Membrane</keyword>
<dbReference type="EMBL" id="CP017298">
    <property type="protein sequence ID" value="AOS47546.1"/>
    <property type="molecule type" value="Genomic_DNA"/>
</dbReference>